<evidence type="ECO:0000313" key="2">
    <source>
        <dbReference type="Proteomes" id="UP000075755"/>
    </source>
</evidence>
<organism evidence="1 2">
    <name type="scientific">Aminobacter aminovorans</name>
    <name type="common">Chelatobacter heintzii</name>
    <dbReference type="NCBI Taxonomy" id="83263"/>
    <lineage>
        <taxon>Bacteria</taxon>
        <taxon>Pseudomonadati</taxon>
        <taxon>Pseudomonadota</taxon>
        <taxon>Alphaproteobacteria</taxon>
        <taxon>Hyphomicrobiales</taxon>
        <taxon>Phyllobacteriaceae</taxon>
        <taxon>Aminobacter</taxon>
    </lineage>
</organism>
<dbReference type="Proteomes" id="UP000075755">
    <property type="component" value="Chromosome"/>
</dbReference>
<dbReference type="KEGG" id="aak:AA2016_5369"/>
<name>A0AAC8YTH9_AMIAI</name>
<dbReference type="AlphaFoldDB" id="A0AAC8YTH9"/>
<dbReference type="RefSeq" id="WP_067965506.1">
    <property type="nucleotide sequence ID" value="NZ_CP015005.1"/>
</dbReference>
<dbReference type="EMBL" id="CP015005">
    <property type="protein sequence ID" value="AMS44275.1"/>
    <property type="molecule type" value="Genomic_DNA"/>
</dbReference>
<accession>A0AAC8YTH9</accession>
<sequence length="94" mass="9941">MCCALTALLFAMMAAWRRLWRAASGWHHGVRWGAVVGTALAVGIGTAAAAQHLGHYVARAEINQRSILAEMLAQPICSGEAANVAGEQTAIRLD</sequence>
<protein>
    <submittedName>
        <fullName evidence="1">Uncharacterized protein</fullName>
    </submittedName>
</protein>
<gene>
    <name evidence="1" type="ORF">AA2016_5369</name>
</gene>
<evidence type="ECO:0000313" key="1">
    <source>
        <dbReference type="EMBL" id="AMS44275.1"/>
    </source>
</evidence>
<proteinExistence type="predicted"/>
<reference evidence="1 2" key="1">
    <citation type="submission" date="2016-03" db="EMBL/GenBank/DDBJ databases">
        <title>Complete genome of Aminobacter aminovorans KCTC 2477.</title>
        <authorList>
            <person name="Kim K.M."/>
        </authorList>
    </citation>
    <scope>NUCLEOTIDE SEQUENCE [LARGE SCALE GENOMIC DNA]</scope>
    <source>
        <strain evidence="1 2">KCTC 2477</strain>
    </source>
</reference>